<dbReference type="GeneID" id="20526319"/>
<feature type="region of interest" description="Disordered" evidence="11">
    <location>
        <begin position="153"/>
        <end position="177"/>
    </location>
</feature>
<feature type="compositionally biased region" description="Basic and acidic residues" evidence="11">
    <location>
        <begin position="888"/>
        <end position="897"/>
    </location>
</feature>
<feature type="region of interest" description="Disordered" evidence="11">
    <location>
        <begin position="836"/>
        <end position="897"/>
    </location>
</feature>
<feature type="region of interest" description="Disordered" evidence="11">
    <location>
        <begin position="989"/>
        <end position="1009"/>
    </location>
</feature>
<feature type="region of interest" description="Disordered" evidence="11">
    <location>
        <begin position="531"/>
        <end position="566"/>
    </location>
</feature>
<keyword evidence="13" id="KW-1185">Reference proteome</keyword>
<reference evidence="12" key="1">
    <citation type="submission" date="2013-04" db="EMBL/GenBank/DDBJ databases">
        <title>The Genome Sequence of Fonticula alba ATCC 38817.</title>
        <authorList>
            <consortium name="The Broad Institute Genomics Platform"/>
            <person name="Russ C."/>
            <person name="Cuomo C."/>
            <person name="Burger G."/>
            <person name="Gray M.W."/>
            <person name="Holland P.W.H."/>
            <person name="King N."/>
            <person name="Lang F.B.F."/>
            <person name="Roger A.J."/>
            <person name="Ruiz-Trillo I."/>
            <person name="Brown M."/>
            <person name="Walker B."/>
            <person name="Young S."/>
            <person name="Zeng Q."/>
            <person name="Gargeya S."/>
            <person name="Fitzgerald M."/>
            <person name="Haas B."/>
            <person name="Abouelleil A."/>
            <person name="Allen A.W."/>
            <person name="Alvarado L."/>
            <person name="Arachchi H.M."/>
            <person name="Berlin A.M."/>
            <person name="Chapman S.B."/>
            <person name="Gainer-Dewar J."/>
            <person name="Goldberg J."/>
            <person name="Griggs A."/>
            <person name="Gujja S."/>
            <person name="Hansen M."/>
            <person name="Howarth C."/>
            <person name="Imamovic A."/>
            <person name="Ireland A."/>
            <person name="Larimer J."/>
            <person name="McCowan C."/>
            <person name="Murphy C."/>
            <person name="Pearson M."/>
            <person name="Poon T.W."/>
            <person name="Priest M."/>
            <person name="Roberts A."/>
            <person name="Saif S."/>
            <person name="Shea T."/>
            <person name="Sisk P."/>
            <person name="Sykes S."/>
            <person name="Wortman J."/>
            <person name="Nusbaum C."/>
            <person name="Birren B."/>
        </authorList>
    </citation>
    <scope>NUCLEOTIDE SEQUENCE [LARGE SCALE GENOMIC DNA]</scope>
    <source>
        <strain evidence="12">ATCC 38817</strain>
    </source>
</reference>
<dbReference type="STRING" id="691883.A0A058ZE45"/>
<dbReference type="eggNOG" id="KOG2328">
    <property type="taxonomic scope" value="Eukaryota"/>
</dbReference>
<organism evidence="12">
    <name type="scientific">Fonticula alba</name>
    <name type="common">Slime mold</name>
    <dbReference type="NCBI Taxonomy" id="691883"/>
    <lineage>
        <taxon>Eukaryota</taxon>
        <taxon>Rotosphaerida</taxon>
        <taxon>Fonticulaceae</taxon>
        <taxon>Fonticula</taxon>
    </lineage>
</organism>
<dbReference type="PANTHER" id="PTHR13108">
    <property type="entry name" value="CONDENSIN COMPLEX SUBUNIT 2"/>
    <property type="match status" value="1"/>
</dbReference>
<comment type="subcellular location">
    <subcellularLocation>
        <location evidence="1">Chromosome</location>
    </subcellularLocation>
    <subcellularLocation>
        <location evidence="2">Cytoplasm</location>
    </subcellularLocation>
</comment>
<dbReference type="InterPro" id="IPR022816">
    <property type="entry name" value="Condensin_barren_su2"/>
</dbReference>
<evidence type="ECO:0000256" key="6">
    <source>
        <dbReference type="ARBA" id="ARBA00022490"/>
    </source>
</evidence>
<evidence type="ECO:0000256" key="3">
    <source>
        <dbReference type="ARBA" id="ARBA00009471"/>
    </source>
</evidence>
<dbReference type="EMBL" id="KB932202">
    <property type="protein sequence ID" value="KCV72193.1"/>
    <property type="molecule type" value="Genomic_DNA"/>
</dbReference>
<dbReference type="OMA" id="CEKPIGH"/>
<feature type="compositionally biased region" description="Low complexity" evidence="11">
    <location>
        <begin position="994"/>
        <end position="1003"/>
    </location>
</feature>
<sequence length="1009" mass="103741">MAQHSRRSVPSADVAAAVSAAIASGDAGRDVAPTSLANGATLAGQSCYGHISAEQYNAWMKICTDNKINSTNSWDVDLINFFHAVTVDPAPSAAASSTAAALGFTSGSTGQINFQVASCTLDGCVKVYSTRVDSLSVETNRLLTGLAASYTDPGKETAGSDAAGEDGTGVAPRKRTTRTLEENEANLSAKGGDIHSAPDPLFQKTTAEFDEGGVSGLLLNTLSLDFSGRVVFDTSAAAPLRDQVREAGQIAREPQLASTDRSEAIARLRESFLPLLVTVDRRDICPTFKNWSFAELVQQAEKGELPSLPIPSTIGLNAGPGGLAGALDGSLDTEKNVAATISAALGSDAGPMGASQRTPTPGPDHEGLDFQSLLDMATADDAAVAQAAAGLGPAGDARLSDTGAPWTAPDHDPYYNFDFDTGAPDMPLDPATASGLGNGPDDQGADLPGASLAGSILGADLDSLAAFADLEPRAASLSSALLMGGSNQAGASLTAEEALAAATKRRKSTRKGQGPFLMDLLGCVAELEEAAQPGGSAGRGTDGTDAEEDTGGAGPGAGGTGPTPAPGSEVVLGCRLFIRAKPSQIDLPSVERFSVLTMAELEEAAALAGRPTGPGSRPKLRQLAAAQKARFAAAIRSDAIQRRARDYLLDESRENDALEMRRLFTREPLDNRLLLAPADGTGPEAGGAGGMGATSGGLTAGGASGHLADDDLHHDDMDFPMMFGAGGDGEEGIRAGPGANPFDDTLGNQTLTDLSMFPDLGETALFPEAGGSEYGDELVAKPRTIHRIAIEYARTAKRVDIKRLKKHLWSELEETIAQPDRWSDLLEGIRAQQEAAEEASNAAAAAAAAAADTQEDGSSSGAEGTPAPQPGHEASPGAPIPGDLYYEPSERTYRAPPDDALPFSAIMSSLRNVYPPKRLSEISAAYCFICLLHLANEHGLDVRDSTGLDDLYIVAPEGTPAVVAAGSSGAGSPPAAASTRPAAKVTFQLPEEPPAAASELAEPVPMQLD</sequence>
<feature type="compositionally biased region" description="Low complexity" evidence="11">
    <location>
        <begin position="836"/>
        <end position="851"/>
    </location>
</feature>
<dbReference type="PANTHER" id="PTHR13108:SF9">
    <property type="entry name" value="CONDENSIN COMPLEX SUBUNIT 2"/>
    <property type="match status" value="1"/>
</dbReference>
<comment type="similarity">
    <text evidence="3">Belongs to the CND2 (condensin subunit 2) family.</text>
</comment>
<evidence type="ECO:0000313" key="13">
    <source>
        <dbReference type="Proteomes" id="UP000030693"/>
    </source>
</evidence>
<feature type="region of interest" description="Disordered" evidence="11">
    <location>
        <begin position="344"/>
        <end position="368"/>
    </location>
</feature>
<evidence type="ECO:0000256" key="10">
    <source>
        <dbReference type="ARBA" id="ARBA00023306"/>
    </source>
</evidence>
<proteinExistence type="inferred from homology"/>
<dbReference type="GO" id="GO:0000796">
    <property type="term" value="C:condensin complex"/>
    <property type="evidence" value="ECO:0007669"/>
    <property type="project" value="InterPro"/>
</dbReference>
<dbReference type="AlphaFoldDB" id="A0A058ZE45"/>
<keyword evidence="6" id="KW-0963">Cytoplasm</keyword>
<keyword evidence="5" id="KW-0158">Chromosome</keyword>
<evidence type="ECO:0000256" key="5">
    <source>
        <dbReference type="ARBA" id="ARBA00022454"/>
    </source>
</evidence>
<evidence type="ECO:0000256" key="8">
    <source>
        <dbReference type="ARBA" id="ARBA00022776"/>
    </source>
</evidence>
<evidence type="ECO:0000256" key="9">
    <source>
        <dbReference type="ARBA" id="ARBA00023067"/>
    </source>
</evidence>
<evidence type="ECO:0000256" key="2">
    <source>
        <dbReference type="ARBA" id="ARBA00004496"/>
    </source>
</evidence>
<dbReference type="GO" id="GO:0005737">
    <property type="term" value="C:cytoplasm"/>
    <property type="evidence" value="ECO:0007669"/>
    <property type="project" value="UniProtKB-SubCell"/>
</dbReference>
<protein>
    <recommendedName>
        <fullName evidence="4">Condensin complex subunit 2</fullName>
    </recommendedName>
</protein>
<evidence type="ECO:0000256" key="4">
    <source>
        <dbReference type="ARBA" id="ARBA00016065"/>
    </source>
</evidence>
<gene>
    <name evidence="12" type="ORF">H696_01594</name>
</gene>
<evidence type="ECO:0000256" key="1">
    <source>
        <dbReference type="ARBA" id="ARBA00004286"/>
    </source>
</evidence>
<dbReference type="GO" id="GO:0007076">
    <property type="term" value="P:mitotic chromosome condensation"/>
    <property type="evidence" value="ECO:0007669"/>
    <property type="project" value="InterPro"/>
</dbReference>
<keyword evidence="10" id="KW-0131">Cell cycle</keyword>
<dbReference type="OrthoDB" id="362021at2759"/>
<feature type="compositionally biased region" description="Gly residues" evidence="11">
    <location>
        <begin position="551"/>
        <end position="561"/>
    </location>
</feature>
<dbReference type="GO" id="GO:0003682">
    <property type="term" value="F:chromatin binding"/>
    <property type="evidence" value="ECO:0007669"/>
    <property type="project" value="TreeGrafter"/>
</dbReference>
<dbReference type="GO" id="GO:0051301">
    <property type="term" value="P:cell division"/>
    <property type="evidence" value="ECO:0007669"/>
    <property type="project" value="UniProtKB-KW"/>
</dbReference>
<dbReference type="Proteomes" id="UP000030693">
    <property type="component" value="Unassembled WGS sequence"/>
</dbReference>
<dbReference type="RefSeq" id="XP_009493772.1">
    <property type="nucleotide sequence ID" value="XM_009495497.1"/>
</dbReference>
<evidence type="ECO:0000256" key="7">
    <source>
        <dbReference type="ARBA" id="ARBA00022618"/>
    </source>
</evidence>
<evidence type="ECO:0000313" key="12">
    <source>
        <dbReference type="EMBL" id="KCV72193.1"/>
    </source>
</evidence>
<keyword evidence="8" id="KW-0498">Mitosis</keyword>
<keyword evidence="7" id="KW-0132">Cell division</keyword>
<evidence type="ECO:0000256" key="11">
    <source>
        <dbReference type="SAM" id="MobiDB-lite"/>
    </source>
</evidence>
<dbReference type="Pfam" id="PF05786">
    <property type="entry name" value="Cnd2"/>
    <property type="match status" value="2"/>
</dbReference>
<name>A0A058ZE45_FONAL</name>
<keyword evidence="9" id="KW-0226">DNA condensation</keyword>
<accession>A0A058ZE45</accession>